<reference evidence="1" key="1">
    <citation type="journal article" date="2019" name="bioRxiv">
        <title>The Genome of the Zebra Mussel, Dreissena polymorpha: A Resource for Invasive Species Research.</title>
        <authorList>
            <person name="McCartney M.A."/>
            <person name="Auch B."/>
            <person name="Kono T."/>
            <person name="Mallez S."/>
            <person name="Zhang Y."/>
            <person name="Obille A."/>
            <person name="Becker A."/>
            <person name="Abrahante J.E."/>
            <person name="Garbe J."/>
            <person name="Badalamenti J.P."/>
            <person name="Herman A."/>
            <person name="Mangelson H."/>
            <person name="Liachko I."/>
            <person name="Sullivan S."/>
            <person name="Sone E.D."/>
            <person name="Koren S."/>
            <person name="Silverstein K.A.T."/>
            <person name="Beckman K.B."/>
            <person name="Gohl D.M."/>
        </authorList>
    </citation>
    <scope>NUCLEOTIDE SEQUENCE</scope>
    <source>
        <strain evidence="1">Duluth1</strain>
        <tissue evidence="1">Whole animal</tissue>
    </source>
</reference>
<dbReference type="Proteomes" id="UP000828390">
    <property type="component" value="Unassembled WGS sequence"/>
</dbReference>
<accession>A0A9D4N9M5</accession>
<organism evidence="1 2">
    <name type="scientific">Dreissena polymorpha</name>
    <name type="common">Zebra mussel</name>
    <name type="synonym">Mytilus polymorpha</name>
    <dbReference type="NCBI Taxonomy" id="45954"/>
    <lineage>
        <taxon>Eukaryota</taxon>
        <taxon>Metazoa</taxon>
        <taxon>Spiralia</taxon>
        <taxon>Lophotrochozoa</taxon>
        <taxon>Mollusca</taxon>
        <taxon>Bivalvia</taxon>
        <taxon>Autobranchia</taxon>
        <taxon>Heteroconchia</taxon>
        <taxon>Euheterodonta</taxon>
        <taxon>Imparidentia</taxon>
        <taxon>Neoheterodontei</taxon>
        <taxon>Myida</taxon>
        <taxon>Dreissenoidea</taxon>
        <taxon>Dreissenidae</taxon>
        <taxon>Dreissena</taxon>
    </lineage>
</organism>
<comment type="caution">
    <text evidence="1">The sequence shown here is derived from an EMBL/GenBank/DDBJ whole genome shotgun (WGS) entry which is preliminary data.</text>
</comment>
<sequence length="127" mass="13894">MGPFVSASDRGRMASPQRWLPKIPVWDGTDGDESIPLYMGETNVSCFPASCLVVRSVADRCGPVCESRDIARVYSASQTRALPAGAISLRYHLANGRWPALKRLAEVPVIYTSGNKPQACPRLCERD</sequence>
<protein>
    <submittedName>
        <fullName evidence="1">Uncharacterized protein</fullName>
    </submittedName>
</protein>
<reference evidence="1" key="2">
    <citation type="submission" date="2020-11" db="EMBL/GenBank/DDBJ databases">
        <authorList>
            <person name="McCartney M.A."/>
            <person name="Auch B."/>
            <person name="Kono T."/>
            <person name="Mallez S."/>
            <person name="Becker A."/>
            <person name="Gohl D.M."/>
            <person name="Silverstein K.A.T."/>
            <person name="Koren S."/>
            <person name="Bechman K.B."/>
            <person name="Herman A."/>
            <person name="Abrahante J.E."/>
            <person name="Garbe J."/>
        </authorList>
    </citation>
    <scope>NUCLEOTIDE SEQUENCE</scope>
    <source>
        <strain evidence="1">Duluth1</strain>
        <tissue evidence="1">Whole animal</tissue>
    </source>
</reference>
<dbReference type="EMBL" id="JAIWYP010000001">
    <property type="protein sequence ID" value="KAH3892282.1"/>
    <property type="molecule type" value="Genomic_DNA"/>
</dbReference>
<keyword evidence="2" id="KW-1185">Reference proteome</keyword>
<evidence type="ECO:0000313" key="1">
    <source>
        <dbReference type="EMBL" id="KAH3892282.1"/>
    </source>
</evidence>
<evidence type="ECO:0000313" key="2">
    <source>
        <dbReference type="Proteomes" id="UP000828390"/>
    </source>
</evidence>
<dbReference type="AlphaFoldDB" id="A0A9D4N9M5"/>
<gene>
    <name evidence="1" type="ORF">DPMN_016397</name>
</gene>
<proteinExistence type="predicted"/>
<name>A0A9D4N9M5_DREPO</name>